<dbReference type="GO" id="GO:0004497">
    <property type="term" value="F:monooxygenase activity"/>
    <property type="evidence" value="ECO:0007669"/>
    <property type="project" value="InterPro"/>
</dbReference>
<keyword evidence="13" id="KW-1185">Reference proteome</keyword>
<dbReference type="PANTHER" id="PTHR47955">
    <property type="entry name" value="CYTOCHROME P450 FAMILY 71 PROTEIN"/>
    <property type="match status" value="1"/>
</dbReference>
<dbReference type="Gene3D" id="1.10.630.10">
    <property type="entry name" value="Cytochrome P450"/>
    <property type="match status" value="3"/>
</dbReference>
<keyword evidence="4 11" id="KW-0812">Transmembrane</keyword>
<protein>
    <recommendedName>
        <fullName evidence="14">Cytochrome P450</fullName>
    </recommendedName>
</protein>
<evidence type="ECO:0000256" key="1">
    <source>
        <dbReference type="ARBA" id="ARBA00001971"/>
    </source>
</evidence>
<dbReference type="AlphaFoldDB" id="A0A0E0N7T7"/>
<comment type="similarity">
    <text evidence="2">Belongs to the cytochrome P450 family.</text>
</comment>
<dbReference type="Gramene" id="ORUFI01G47880.1">
    <property type="protein sequence ID" value="ORUFI01G47880.1"/>
    <property type="gene ID" value="ORUFI01G47880"/>
</dbReference>
<feature type="transmembrane region" description="Helical" evidence="11">
    <location>
        <begin position="255"/>
        <end position="272"/>
    </location>
</feature>
<evidence type="ECO:0000256" key="3">
    <source>
        <dbReference type="ARBA" id="ARBA00022617"/>
    </source>
</evidence>
<dbReference type="CDD" id="cd11072">
    <property type="entry name" value="CYP71-like"/>
    <property type="match status" value="1"/>
</dbReference>
<evidence type="ECO:0000256" key="7">
    <source>
        <dbReference type="ARBA" id="ARBA00023002"/>
    </source>
</evidence>
<evidence type="ECO:0000256" key="2">
    <source>
        <dbReference type="ARBA" id="ARBA00010617"/>
    </source>
</evidence>
<evidence type="ECO:0000256" key="5">
    <source>
        <dbReference type="ARBA" id="ARBA00022723"/>
    </source>
</evidence>
<dbReference type="HOGENOM" id="CLU_303743_0_0_1"/>
<dbReference type="InterPro" id="IPR036396">
    <property type="entry name" value="Cyt_P450_sf"/>
</dbReference>
<evidence type="ECO:0000313" key="13">
    <source>
        <dbReference type="Proteomes" id="UP000008022"/>
    </source>
</evidence>
<feature type="transmembrane region" description="Helical" evidence="11">
    <location>
        <begin position="819"/>
        <end position="839"/>
    </location>
</feature>
<evidence type="ECO:0008006" key="14">
    <source>
        <dbReference type="Google" id="ProtNLM"/>
    </source>
</evidence>
<proteinExistence type="inferred from homology"/>
<keyword evidence="7" id="KW-0560">Oxidoreductase</keyword>
<organism evidence="12 13">
    <name type="scientific">Oryza rufipogon</name>
    <name type="common">Brownbeard rice</name>
    <name type="synonym">Asian wild rice</name>
    <dbReference type="NCBI Taxonomy" id="4529"/>
    <lineage>
        <taxon>Eukaryota</taxon>
        <taxon>Viridiplantae</taxon>
        <taxon>Streptophyta</taxon>
        <taxon>Embryophyta</taxon>
        <taxon>Tracheophyta</taxon>
        <taxon>Spermatophyta</taxon>
        <taxon>Magnoliopsida</taxon>
        <taxon>Liliopsida</taxon>
        <taxon>Poales</taxon>
        <taxon>Poaceae</taxon>
        <taxon>BOP clade</taxon>
        <taxon>Oryzoideae</taxon>
        <taxon>Oryzeae</taxon>
        <taxon>Oryzinae</taxon>
        <taxon>Oryza</taxon>
    </lineage>
</organism>
<dbReference type="FunFam" id="1.10.630.10:FF:000064">
    <property type="entry name" value="Cytochrome P450 monooxygenase"/>
    <property type="match status" value="1"/>
</dbReference>
<dbReference type="SUPFAM" id="SSF48264">
    <property type="entry name" value="Cytochrome P450"/>
    <property type="match status" value="3"/>
</dbReference>
<dbReference type="GO" id="GO:0020037">
    <property type="term" value="F:heme binding"/>
    <property type="evidence" value="ECO:0007669"/>
    <property type="project" value="InterPro"/>
</dbReference>
<dbReference type="eggNOG" id="KOG0156">
    <property type="taxonomic scope" value="Eukaryota"/>
</dbReference>
<keyword evidence="6 11" id="KW-1133">Transmembrane helix</keyword>
<evidence type="ECO:0000256" key="9">
    <source>
        <dbReference type="ARBA" id="ARBA00023033"/>
    </source>
</evidence>
<evidence type="ECO:0000256" key="4">
    <source>
        <dbReference type="ARBA" id="ARBA00022692"/>
    </source>
</evidence>
<dbReference type="GO" id="GO:0016705">
    <property type="term" value="F:oxidoreductase activity, acting on paired donors, with incorporation or reduction of molecular oxygen"/>
    <property type="evidence" value="ECO:0007669"/>
    <property type="project" value="InterPro"/>
</dbReference>
<evidence type="ECO:0000313" key="12">
    <source>
        <dbReference type="EnsemblPlants" id="ORUFI01G47880.1"/>
    </source>
</evidence>
<keyword evidence="8 10" id="KW-0408">Iron</keyword>
<name>A0A0E0N7T7_ORYRU</name>
<reference evidence="13" key="1">
    <citation type="submission" date="2013-06" db="EMBL/GenBank/DDBJ databases">
        <authorList>
            <person name="Zhao Q."/>
        </authorList>
    </citation>
    <scope>NUCLEOTIDE SEQUENCE</scope>
    <source>
        <strain evidence="13">cv. W1943</strain>
    </source>
</reference>
<keyword evidence="5 10" id="KW-0479">Metal-binding</keyword>
<keyword evidence="3 10" id="KW-0349">Heme</keyword>
<dbReference type="PRINTS" id="PR00385">
    <property type="entry name" value="P450"/>
</dbReference>
<evidence type="ECO:0000256" key="11">
    <source>
        <dbReference type="SAM" id="Phobius"/>
    </source>
</evidence>
<reference evidence="12" key="2">
    <citation type="submission" date="2015-06" db="UniProtKB">
        <authorList>
            <consortium name="EnsemblPlants"/>
        </authorList>
    </citation>
    <scope>IDENTIFICATION</scope>
</reference>
<dbReference type="Proteomes" id="UP000008022">
    <property type="component" value="Unassembled WGS sequence"/>
</dbReference>
<feature type="binding site" description="axial binding residue" evidence="10">
    <location>
        <position position="765"/>
    </location>
    <ligand>
        <name>heme</name>
        <dbReference type="ChEBI" id="CHEBI:30413"/>
    </ligand>
    <ligandPart>
        <name>Fe</name>
        <dbReference type="ChEBI" id="CHEBI:18248"/>
    </ligandPart>
</feature>
<dbReference type="InterPro" id="IPR001128">
    <property type="entry name" value="Cyt_P450"/>
</dbReference>
<keyword evidence="9" id="KW-0503">Monooxygenase</keyword>
<dbReference type="Pfam" id="PF00067">
    <property type="entry name" value="p450"/>
    <property type="match status" value="3"/>
</dbReference>
<keyword evidence="11" id="KW-0472">Membrane</keyword>
<dbReference type="InterPro" id="IPR002401">
    <property type="entry name" value="Cyt_P450_E_grp-I"/>
</dbReference>
<evidence type="ECO:0000256" key="10">
    <source>
        <dbReference type="PIRSR" id="PIRSR602401-1"/>
    </source>
</evidence>
<dbReference type="PANTHER" id="PTHR47955:SF19">
    <property type="entry name" value="CYTOCHROME P450 71A9-LIKE ISOFORM X1"/>
    <property type="match status" value="1"/>
</dbReference>
<dbReference type="EnsemblPlants" id="ORUFI01G47880.1">
    <property type="protein sequence ID" value="ORUFI01G47880.1"/>
    <property type="gene ID" value="ORUFI01G47880"/>
</dbReference>
<feature type="transmembrane region" description="Helical" evidence="11">
    <location>
        <begin position="327"/>
        <end position="349"/>
    </location>
</feature>
<evidence type="ECO:0000256" key="8">
    <source>
        <dbReference type="ARBA" id="ARBA00023004"/>
    </source>
</evidence>
<evidence type="ECO:0000256" key="6">
    <source>
        <dbReference type="ARBA" id="ARBA00022989"/>
    </source>
</evidence>
<sequence>MATPGHRQHALTARLAAAPRPACAVELLSPRRARSFRRVREAEPARLVRAVAASPAWPLVNVVGGEHVAAMMTAVGARPEEYLEELGKVAKLAAGFNLVDLFPESRLVRAAQAAHGKIHSIMDAMVQDHLKAMEERREEVADGVVDDGDGDGAERDEELLSILLRFQRDGGLGITLTNGNHQRDSGILAGGSDTTTTTVMWAMSELLRCPRAMQGRNKVDEAYILEGPFNITCNWSSKKRMSDAGKMRRIFDLRGLNMTIPIIMFLSGGFGRRMFPDFIFAQFNIEIALANLLYHFDWELPCSENRMELDMTESAGSSSQTIKMIKMAGIVDTAAFCTLLCLLLTLVVFKLKTATSSRHNAGVNLPPGPWALPVIGSIHCLLGSLPHHAMRELSRRYGPVMLLRLGHVRTLVLSSPEAAREVMKTHDAAFATRAVTPTASILTYGARDIVFAPFSKHLRELRKLCTLELLSPRRVRSFRHVRDEEAARLARSVAAAAPAVVNVSELVKIMANNIIMTAIIGDTCPQRDEYLEALDKTMDLMNGFNLIDLFPGSRLARVLGARSLRATKRVHQKLHQITDTIIQGHEIIKDGSVGDDTIQETVGTHNMHGHGHKCEDILDDLFAAGSETTSTTIIWAMSELVRTPHVMERAQSEIRQVLQGKTVVSEADIEGRLHYLQLVIRETLRLHPPVPFLIPRLCSEANSKIMRYNIPQGAMVLVNISAIGRDEKIWKNANEFRPERFKDDMVDFSGTDFRFIPGSAGRRMCPGLTFGLSNIEIALASLLYHFDWKLPNDASSSSNRLSSRSNQQIMAGIMDSTTASYYTTLLCGALLLAAVVFKLKTAAAFSRHNAGVNLPPGPWALPVIGSIHCLLGSLPHHAMRELSRRYGPVMLLRLGHVRTLVLSSPEAAREVMKTHDAAFATRAVTPTASIDIVFAPFGKHLRELRKLCALELLSPRRVRSFRHVRDEEAARLTSASSSRS</sequence>
<dbReference type="STRING" id="4529.A0A0E0N7T7"/>
<dbReference type="GO" id="GO:0005506">
    <property type="term" value="F:iron ion binding"/>
    <property type="evidence" value="ECO:0007669"/>
    <property type="project" value="InterPro"/>
</dbReference>
<comment type="cofactor">
    <cofactor evidence="1 10">
        <name>heme</name>
        <dbReference type="ChEBI" id="CHEBI:30413"/>
    </cofactor>
</comment>
<accession>A0A0E0N7T7</accession>
<dbReference type="PRINTS" id="PR00463">
    <property type="entry name" value="EP450I"/>
</dbReference>